<keyword evidence="3" id="KW-1185">Reference proteome</keyword>
<accession>A0A8X6T9R4</accession>
<protein>
    <submittedName>
        <fullName evidence="2">Uncharacterized protein</fullName>
    </submittedName>
</protein>
<dbReference type="Proteomes" id="UP000887013">
    <property type="component" value="Unassembled WGS sequence"/>
</dbReference>
<sequence length="96" mass="10911">MTLHPIHSNSNNSTSKNIPFHQSRKIFPSNGLFNETTFFFIFVPSFSEVYYPGFIDAEHGFPPFASLVNGFPNYEKRPGSKRSVSVLQERCPNSSH</sequence>
<dbReference type="AlphaFoldDB" id="A0A8X6T9R4"/>
<feature type="compositionally biased region" description="Polar residues" evidence="1">
    <location>
        <begin position="7"/>
        <end position="17"/>
    </location>
</feature>
<evidence type="ECO:0000313" key="2">
    <source>
        <dbReference type="EMBL" id="GFS87407.1"/>
    </source>
</evidence>
<name>A0A8X6T9R4_NEPPI</name>
<comment type="caution">
    <text evidence="2">The sequence shown here is derived from an EMBL/GenBank/DDBJ whole genome shotgun (WGS) entry which is preliminary data.</text>
</comment>
<feature type="compositionally biased region" description="Polar residues" evidence="1">
    <location>
        <begin position="82"/>
        <end position="96"/>
    </location>
</feature>
<feature type="region of interest" description="Disordered" evidence="1">
    <location>
        <begin position="1"/>
        <end position="20"/>
    </location>
</feature>
<evidence type="ECO:0000256" key="1">
    <source>
        <dbReference type="SAM" id="MobiDB-lite"/>
    </source>
</evidence>
<feature type="region of interest" description="Disordered" evidence="1">
    <location>
        <begin position="77"/>
        <end position="96"/>
    </location>
</feature>
<evidence type="ECO:0000313" key="3">
    <source>
        <dbReference type="Proteomes" id="UP000887013"/>
    </source>
</evidence>
<gene>
    <name evidence="2" type="ORF">NPIL_441691</name>
</gene>
<proteinExistence type="predicted"/>
<organism evidence="2 3">
    <name type="scientific">Nephila pilipes</name>
    <name type="common">Giant wood spider</name>
    <name type="synonym">Nephila maculata</name>
    <dbReference type="NCBI Taxonomy" id="299642"/>
    <lineage>
        <taxon>Eukaryota</taxon>
        <taxon>Metazoa</taxon>
        <taxon>Ecdysozoa</taxon>
        <taxon>Arthropoda</taxon>
        <taxon>Chelicerata</taxon>
        <taxon>Arachnida</taxon>
        <taxon>Araneae</taxon>
        <taxon>Araneomorphae</taxon>
        <taxon>Entelegynae</taxon>
        <taxon>Araneoidea</taxon>
        <taxon>Nephilidae</taxon>
        <taxon>Nephila</taxon>
    </lineage>
</organism>
<reference evidence="2" key="1">
    <citation type="submission" date="2020-08" db="EMBL/GenBank/DDBJ databases">
        <title>Multicomponent nature underlies the extraordinary mechanical properties of spider dragline silk.</title>
        <authorList>
            <person name="Kono N."/>
            <person name="Nakamura H."/>
            <person name="Mori M."/>
            <person name="Yoshida Y."/>
            <person name="Ohtoshi R."/>
            <person name="Malay A.D."/>
            <person name="Moran D.A.P."/>
            <person name="Tomita M."/>
            <person name="Numata K."/>
            <person name="Arakawa K."/>
        </authorList>
    </citation>
    <scope>NUCLEOTIDE SEQUENCE</scope>
</reference>
<dbReference type="EMBL" id="BMAW01004176">
    <property type="protein sequence ID" value="GFS87407.1"/>
    <property type="molecule type" value="Genomic_DNA"/>
</dbReference>